<feature type="transmembrane region" description="Helical" evidence="14">
    <location>
        <begin position="366"/>
        <end position="388"/>
    </location>
</feature>
<dbReference type="CTD" id="20214078"/>
<keyword evidence="19" id="KW-1185">Reference proteome</keyword>
<gene>
    <name evidence="18" type="primary">20214078</name>
    <name evidence="17" type="ORF">HELRODRAFT_67618</name>
</gene>
<evidence type="ECO:0000313" key="19">
    <source>
        <dbReference type="Proteomes" id="UP000015101"/>
    </source>
</evidence>
<evidence type="ECO:0000256" key="5">
    <source>
        <dbReference type="ARBA" id="ARBA00022692"/>
    </source>
</evidence>
<reference evidence="19" key="1">
    <citation type="submission" date="2012-12" db="EMBL/GenBank/DDBJ databases">
        <authorList>
            <person name="Hellsten U."/>
            <person name="Grimwood J."/>
            <person name="Chapman J.A."/>
            <person name="Shapiro H."/>
            <person name="Aerts A."/>
            <person name="Otillar R.P."/>
            <person name="Terry A.Y."/>
            <person name="Boore J.L."/>
            <person name="Simakov O."/>
            <person name="Marletaz F."/>
            <person name="Cho S.-J."/>
            <person name="Edsinger-Gonzales E."/>
            <person name="Havlak P."/>
            <person name="Kuo D.-H."/>
            <person name="Larsson T."/>
            <person name="Lv J."/>
            <person name="Arendt D."/>
            <person name="Savage R."/>
            <person name="Osoegawa K."/>
            <person name="de Jong P."/>
            <person name="Lindberg D.R."/>
            <person name="Seaver E.C."/>
            <person name="Weisblat D.A."/>
            <person name="Putnam N.H."/>
            <person name="Grigoriev I.V."/>
            <person name="Rokhsar D.S."/>
        </authorList>
    </citation>
    <scope>NUCLEOTIDE SEQUENCE</scope>
</reference>
<evidence type="ECO:0000256" key="7">
    <source>
        <dbReference type="ARBA" id="ARBA00022741"/>
    </source>
</evidence>
<dbReference type="FunFam" id="3.40.50.300:FF:006091">
    <property type="entry name" value="Uncharacterized protein"/>
    <property type="match status" value="1"/>
</dbReference>
<feature type="domain" description="ABC transmembrane type-1" evidence="16">
    <location>
        <begin position="287"/>
        <end position="524"/>
    </location>
</feature>
<keyword evidence="7" id="KW-0547">Nucleotide-binding</keyword>
<dbReference type="CDD" id="cd03250">
    <property type="entry name" value="ABCC_MRP_domain1"/>
    <property type="match status" value="1"/>
</dbReference>
<keyword evidence="4" id="KW-1003">Cell membrane</keyword>
<evidence type="ECO:0000256" key="11">
    <source>
        <dbReference type="ARBA" id="ARBA00023170"/>
    </source>
</evidence>
<dbReference type="SUPFAM" id="SSF52540">
    <property type="entry name" value="P-loop containing nucleoside triphosphate hydrolases"/>
    <property type="match status" value="2"/>
</dbReference>
<dbReference type="GO" id="GO:0032991">
    <property type="term" value="C:protein-containing complex"/>
    <property type="evidence" value="ECO:0007669"/>
    <property type="project" value="UniProtKB-ARBA"/>
</dbReference>
<dbReference type="Pfam" id="PF00005">
    <property type="entry name" value="ABC_tran"/>
    <property type="match status" value="2"/>
</dbReference>
<evidence type="ECO:0000256" key="9">
    <source>
        <dbReference type="ARBA" id="ARBA00022989"/>
    </source>
</evidence>
<dbReference type="InParanoid" id="T1FZ30"/>
<feature type="transmembrane region" description="Helical" evidence="14">
    <location>
        <begin position="334"/>
        <end position="354"/>
    </location>
</feature>
<dbReference type="InterPro" id="IPR036640">
    <property type="entry name" value="ABC1_TM_sf"/>
</dbReference>
<dbReference type="EnsemblMetazoa" id="HelroT67618">
    <property type="protein sequence ID" value="HelroP67618"/>
    <property type="gene ID" value="HelroG67618"/>
</dbReference>
<evidence type="ECO:0000256" key="4">
    <source>
        <dbReference type="ARBA" id="ARBA00022475"/>
    </source>
</evidence>
<keyword evidence="9 14" id="KW-1133">Transmembrane helix</keyword>
<keyword evidence="10 14" id="KW-0472">Membrane</keyword>
<dbReference type="PROSITE" id="PS50929">
    <property type="entry name" value="ABC_TM1F"/>
    <property type="match status" value="2"/>
</dbReference>
<dbReference type="Pfam" id="PF00664">
    <property type="entry name" value="ABC_membrane"/>
    <property type="match status" value="2"/>
</dbReference>
<dbReference type="PRINTS" id="PR01092">
    <property type="entry name" value="SULFNYLUREAR"/>
</dbReference>
<keyword evidence="11" id="KW-0675">Receptor</keyword>
<dbReference type="Gene3D" id="1.20.1560.10">
    <property type="entry name" value="ABC transporter type 1, transmembrane domain"/>
    <property type="match status" value="2"/>
</dbReference>
<dbReference type="GO" id="GO:0005886">
    <property type="term" value="C:plasma membrane"/>
    <property type="evidence" value="ECO:0000318"/>
    <property type="project" value="GO_Central"/>
</dbReference>
<dbReference type="InterPro" id="IPR011527">
    <property type="entry name" value="ABC1_TM_dom"/>
</dbReference>
<feature type="region of interest" description="Disordered" evidence="13">
    <location>
        <begin position="604"/>
        <end position="624"/>
    </location>
</feature>
<evidence type="ECO:0000256" key="3">
    <source>
        <dbReference type="ARBA" id="ARBA00022448"/>
    </source>
</evidence>
<keyword evidence="8" id="KW-0067">ATP-binding</keyword>
<evidence type="ECO:0000259" key="16">
    <source>
        <dbReference type="PROSITE" id="PS50929"/>
    </source>
</evidence>
<dbReference type="EMBL" id="KB097495">
    <property type="protein sequence ID" value="ESN96276.1"/>
    <property type="molecule type" value="Genomic_DNA"/>
</dbReference>
<dbReference type="EMBL" id="AMQM01001373">
    <property type="status" value="NOT_ANNOTATED_CDS"/>
    <property type="molecule type" value="Genomic_DNA"/>
</dbReference>
<dbReference type="PANTHER" id="PTHR24223">
    <property type="entry name" value="ATP-BINDING CASSETTE SUB-FAMILY C"/>
    <property type="match status" value="1"/>
</dbReference>
<dbReference type="FunFam" id="3.40.50.300:FF:002145">
    <property type="entry name" value="ABC transporter (MsbA subfamily)"/>
    <property type="match status" value="1"/>
</dbReference>
<evidence type="ECO:0000256" key="13">
    <source>
        <dbReference type="SAM" id="MobiDB-lite"/>
    </source>
</evidence>
<feature type="transmembrane region" description="Helical" evidence="14">
    <location>
        <begin position="442"/>
        <end position="463"/>
    </location>
</feature>
<dbReference type="GO" id="GO:0005524">
    <property type="term" value="F:ATP binding"/>
    <property type="evidence" value="ECO:0007669"/>
    <property type="project" value="UniProtKB-KW"/>
</dbReference>
<keyword evidence="5 14" id="KW-0812">Transmembrane</keyword>
<dbReference type="STRING" id="6412.T1FZ30"/>
<evidence type="ECO:0000256" key="12">
    <source>
        <dbReference type="ARBA" id="ARBA00023180"/>
    </source>
</evidence>
<feature type="domain" description="ABC transporter" evidence="15">
    <location>
        <begin position="658"/>
        <end position="892"/>
    </location>
</feature>
<feature type="domain" description="ABC transmembrane type-1" evidence="16">
    <location>
        <begin position="978"/>
        <end position="1268"/>
    </location>
</feature>
<dbReference type="GO" id="GO:0016887">
    <property type="term" value="F:ATP hydrolysis activity"/>
    <property type="evidence" value="ECO:0007669"/>
    <property type="project" value="InterPro"/>
</dbReference>
<name>T1FZ30_HELRO</name>
<dbReference type="CDD" id="cd18591">
    <property type="entry name" value="ABC_6TM_SUR1_D1_like"/>
    <property type="match status" value="1"/>
</dbReference>
<keyword evidence="6" id="KW-0677">Repeat</keyword>
<dbReference type="SMART" id="SM00382">
    <property type="entry name" value="AAA"/>
    <property type="match status" value="2"/>
</dbReference>
<feature type="transmembrane region" description="Helical" evidence="14">
    <location>
        <begin position="844"/>
        <end position="866"/>
    </location>
</feature>
<comment type="subcellular location">
    <subcellularLocation>
        <location evidence="1">Cell membrane</location>
        <topology evidence="1">Multi-pass membrane protein</topology>
    </subcellularLocation>
</comment>
<dbReference type="CDD" id="cd03244">
    <property type="entry name" value="ABCC_MRP_domain2"/>
    <property type="match status" value="1"/>
</dbReference>
<reference evidence="17 19" key="2">
    <citation type="journal article" date="2013" name="Nature">
        <title>Insights into bilaterian evolution from three spiralian genomes.</title>
        <authorList>
            <person name="Simakov O."/>
            <person name="Marletaz F."/>
            <person name="Cho S.J."/>
            <person name="Edsinger-Gonzales E."/>
            <person name="Havlak P."/>
            <person name="Hellsten U."/>
            <person name="Kuo D.H."/>
            <person name="Larsson T."/>
            <person name="Lv J."/>
            <person name="Arendt D."/>
            <person name="Savage R."/>
            <person name="Osoegawa K."/>
            <person name="de Jong P."/>
            <person name="Grimwood J."/>
            <person name="Chapman J.A."/>
            <person name="Shapiro H."/>
            <person name="Aerts A."/>
            <person name="Otillar R.P."/>
            <person name="Terry A.Y."/>
            <person name="Boore J.L."/>
            <person name="Grigoriev I.V."/>
            <person name="Lindberg D.R."/>
            <person name="Seaver E.C."/>
            <person name="Weisblat D.A."/>
            <person name="Putnam N.H."/>
            <person name="Rokhsar D.S."/>
        </authorList>
    </citation>
    <scope>NUCLEOTIDE SEQUENCE</scope>
</reference>
<feature type="transmembrane region" description="Helical" evidence="14">
    <location>
        <begin position="68"/>
        <end position="90"/>
    </location>
</feature>
<dbReference type="InterPro" id="IPR050173">
    <property type="entry name" value="ABC_transporter_C-like"/>
</dbReference>
<feature type="transmembrane region" description="Helical" evidence="14">
    <location>
        <begin position="408"/>
        <end position="435"/>
    </location>
</feature>
<feature type="transmembrane region" description="Helical" evidence="14">
    <location>
        <begin position="1114"/>
        <end position="1147"/>
    </location>
</feature>
<dbReference type="eggNOG" id="KOG0054">
    <property type="taxonomic scope" value="Eukaryota"/>
</dbReference>
<dbReference type="PANTHER" id="PTHR24223:SF461">
    <property type="entry name" value="ATP-BINDING CASSETTE SUB-FAMILY C MEMBER SUR"/>
    <property type="match status" value="1"/>
</dbReference>
<evidence type="ECO:0000256" key="10">
    <source>
        <dbReference type="ARBA" id="ARBA00023136"/>
    </source>
</evidence>
<evidence type="ECO:0000313" key="18">
    <source>
        <dbReference type="EnsemblMetazoa" id="HelroP67618"/>
    </source>
</evidence>
<dbReference type="GO" id="GO:0006813">
    <property type="term" value="P:potassium ion transport"/>
    <property type="evidence" value="ECO:0007669"/>
    <property type="project" value="InterPro"/>
</dbReference>
<dbReference type="Gene3D" id="3.40.50.300">
    <property type="entry name" value="P-loop containing nucleotide triphosphate hydrolases"/>
    <property type="match status" value="2"/>
</dbReference>
<dbReference type="FunFam" id="1.20.1560.10:FF:000006">
    <property type="entry name" value="ATP-binding cassette, sub-family C (CFTR/MRP), member 9"/>
    <property type="match status" value="1"/>
</dbReference>
<dbReference type="GO" id="GO:0008281">
    <property type="term" value="F:sulfonylurea receptor activity"/>
    <property type="evidence" value="ECO:0007669"/>
    <property type="project" value="InterPro"/>
</dbReference>
<feature type="domain" description="ABC transporter" evidence="15">
    <location>
        <begin position="1312"/>
        <end position="1546"/>
    </location>
</feature>
<dbReference type="InterPro" id="IPR003593">
    <property type="entry name" value="AAA+_ATPase"/>
</dbReference>
<dbReference type="OrthoDB" id="6500128at2759"/>
<dbReference type="HOGENOM" id="CLU_000604_27_4_1"/>
<organism evidence="18 19">
    <name type="scientific">Helobdella robusta</name>
    <name type="common">Californian leech</name>
    <dbReference type="NCBI Taxonomy" id="6412"/>
    <lineage>
        <taxon>Eukaryota</taxon>
        <taxon>Metazoa</taxon>
        <taxon>Spiralia</taxon>
        <taxon>Lophotrochozoa</taxon>
        <taxon>Annelida</taxon>
        <taxon>Clitellata</taxon>
        <taxon>Hirudinea</taxon>
        <taxon>Rhynchobdellida</taxon>
        <taxon>Glossiphoniidae</taxon>
        <taxon>Helobdella</taxon>
    </lineage>
</organism>
<feature type="transmembrane region" description="Helical" evidence="14">
    <location>
        <begin position="132"/>
        <end position="152"/>
    </location>
</feature>
<evidence type="ECO:0000256" key="6">
    <source>
        <dbReference type="ARBA" id="ARBA00022737"/>
    </source>
</evidence>
<protein>
    <submittedName>
        <fullName evidence="17 18">Uncharacterized protein</fullName>
    </submittedName>
</protein>
<feature type="transmembrane region" description="Helical" evidence="14">
    <location>
        <begin position="968"/>
        <end position="990"/>
    </location>
</feature>
<keyword evidence="3" id="KW-0813">Transport</keyword>
<evidence type="ECO:0000256" key="8">
    <source>
        <dbReference type="ARBA" id="ARBA00022840"/>
    </source>
</evidence>
<dbReference type="InterPro" id="IPR003439">
    <property type="entry name" value="ABC_transporter-like_ATP-bd"/>
</dbReference>
<feature type="transmembrane region" description="Helical" evidence="14">
    <location>
        <begin position="1035"/>
        <end position="1058"/>
    </location>
</feature>
<feature type="transmembrane region" description="Helical" evidence="14">
    <location>
        <begin position="286"/>
        <end position="314"/>
    </location>
</feature>
<evidence type="ECO:0000313" key="17">
    <source>
        <dbReference type="EMBL" id="ESN96276.1"/>
    </source>
</evidence>
<evidence type="ECO:0000256" key="2">
    <source>
        <dbReference type="ARBA" id="ARBA00009726"/>
    </source>
</evidence>
<evidence type="ECO:0000256" key="14">
    <source>
        <dbReference type="SAM" id="Phobius"/>
    </source>
</evidence>
<keyword evidence="12" id="KW-0325">Glycoprotein</keyword>
<dbReference type="RefSeq" id="XP_009025113.1">
    <property type="nucleotide sequence ID" value="XM_009026865.1"/>
</dbReference>
<dbReference type="OMA" id="RNINMNI"/>
<dbReference type="GO" id="GO:0055085">
    <property type="term" value="P:transmembrane transport"/>
    <property type="evidence" value="ECO:0000318"/>
    <property type="project" value="GO_Central"/>
</dbReference>
<dbReference type="KEGG" id="hro:HELRODRAFT_67618"/>
<evidence type="ECO:0000256" key="1">
    <source>
        <dbReference type="ARBA" id="ARBA00004651"/>
    </source>
</evidence>
<evidence type="ECO:0000259" key="15">
    <source>
        <dbReference type="PROSITE" id="PS50893"/>
    </source>
</evidence>
<reference evidence="18" key="3">
    <citation type="submission" date="2015-06" db="UniProtKB">
        <authorList>
            <consortium name="EnsemblMetazoa"/>
        </authorList>
    </citation>
    <scope>IDENTIFICATION</scope>
</reference>
<dbReference type="PROSITE" id="PS50893">
    <property type="entry name" value="ABC_TRANSPORTER_2"/>
    <property type="match status" value="2"/>
</dbReference>
<accession>T1FZ30</accession>
<dbReference type="Proteomes" id="UP000015101">
    <property type="component" value="Unassembled WGS sequence"/>
</dbReference>
<dbReference type="InterPro" id="IPR000388">
    <property type="entry name" value="ABCC8/9"/>
</dbReference>
<dbReference type="CDD" id="cd18602">
    <property type="entry name" value="ABC_6TM_SUR1_D2_like"/>
    <property type="match status" value="1"/>
</dbReference>
<feature type="transmembrane region" description="Helical" evidence="14">
    <location>
        <begin position="31"/>
        <end position="48"/>
    </location>
</feature>
<dbReference type="InterPro" id="IPR027417">
    <property type="entry name" value="P-loop_NTPase"/>
</dbReference>
<proteinExistence type="inferred from homology"/>
<dbReference type="SUPFAM" id="SSF90123">
    <property type="entry name" value="ABC transporter transmembrane region"/>
    <property type="match status" value="2"/>
</dbReference>
<dbReference type="FunFam" id="1.20.1560.10:FF:000013">
    <property type="entry name" value="ABC transporter C family member 2"/>
    <property type="match status" value="1"/>
</dbReference>
<comment type="similarity">
    <text evidence="2">Belongs to the ABC transporter superfamily. ABCC family. Conjugate transporter (TC 3.A.1.208) subfamily.</text>
</comment>
<sequence length="1551" mass="175287">MSAFCGEYFNSTHIDKHGVIGNECYLNGLSFVPNILFVLIAVPVLISWNKSIFATMHVKTWVRFPHHIVRWLLFLTLIIINLFEVVAGFLSDEMLGGRHLHLFIPHIVSVTGTLVAVIYYHSVEMWNSPRFLLLLVPYWSSLAVIEVLKTINLNLNNAPSGSMRPHFTRASIALYLLLLAIELDLLRQLRYAFFKKRRMLKPPEYLADTNYVQSAVSLPSKATYFWIRGIVNQAVKTPLDLKDLGSLPRVYEFYKTCFVVKDHQKMNEEVNTSLCKSCWIKSQSPMVLAGMFLLVGAALHLCTPILLVLLLDYVDNSTNAQPQGRMVGAYEFFTNGYVVSIIMLLCCLLTSVFTQAGHYLVTREGVRIRGALQMVMYGKMLVLSLWNFATKTLSLGEVVDHMSSDANNILFCFCVIHFIWLLPLKTLASLILLYYRVGLSAMAGFLAVLFLTCLQCILARQLFASQKFTLKLANSRVRKCTEVLKNIKCLKLYAWERVAAGQVREARMKQLKAMLKTCFIKALMSLPYLLRCHQNLQAFTIHPYIGEQPLTPQKIFPSILLFDILSTPIHLAPIFTGFLGDAYDSITKIAEFLTSFEIDSKRHKVDESSKSNSNNNKEEIQMKHLSAESRRTENARLLSDELNVIMDSKRDVGVAVTIHEGSYAWEPASNEAFFTNQQFIDEGKLTVIIGSAGSGKSSLISAMLGEMNRIEGTVNWKPCLMDIFRSLTTCYAGGVPWLMNASVQENILFGTAMEKKRYRRVLKACALQQDIDILPDKDLTEIGDKGISLSQGQKLRVSIARAIYSKADLVVLDDPFSALDLPTASHIFEDGILHFCMVKRKRTVILVTHELHFLPFAHAMMILLMMRMVDNEIRNNNNDNNNNNNDDDVDDKLYDVDGVDDDEEDNDVINNYNVTNCDGKVDRQQQQQQLLLDDLNNRTVSGAKRGPKMSIVGLFPPVRISFAALLQYARAACLPLVIVLLAGHLARVFFVMSTDWWLAQWSQNVSDTLMLVEKDFQNNRAHLFDSPYIHFANTYVLLCLVAVLLSLIVSILTEVASIRASCLMYFKMLDRVVEAPMRFFDSNPISKIMSRFSGDISVIDDKLVTTLEQLMRTLFVLAACVVINSYVSLYFLVPGAIILLVFTIYQYRFRLAYSRELHKLDSLTSAPFMTHCSETLSGLRTIRAFKYERKFWDLMEKLVNDNNSTHLWLSTACRWAGIRLEFLASLMVMMSCMVHISIGVSSSYVGLGVTYALLTCNYVNWMVRCIADADIQVAAIQRIHEYCHLPSENDKKIAIKDEPPTISDDWPREGDLIFFNVTIKYSGLDLAVARNVNIHIRPGEKVGICGKPGSGKSSLILSLFGLVDLTEGSIYMDGCKINNIPPCLLRSRLSVLPQDCMLLSGTIRFNLDAECKHTDDEVWDALEQVDLKEIIKNMDRQLEAVVDENGDNFGTSEKQLLCLARAILKKSKFIIIDEVMSVLNKTTEMILCRVLRTAFNDRTVINLSHRPASLMNYDTVIVLENGKVVEHDTPQNLAQVEGGFFAALLKRKPGF</sequence>
<dbReference type="GO" id="GO:0140359">
    <property type="term" value="F:ABC-type transporter activity"/>
    <property type="evidence" value="ECO:0000318"/>
    <property type="project" value="GO_Central"/>
</dbReference>
<dbReference type="GeneID" id="20214078"/>
<feature type="transmembrane region" description="Helical" evidence="14">
    <location>
        <begin position="172"/>
        <end position="189"/>
    </location>
</feature>
<feature type="transmembrane region" description="Helical" evidence="14">
    <location>
        <begin position="102"/>
        <end position="120"/>
    </location>
</feature>